<accession>A0ABU3C1E4</accession>
<dbReference type="PANTHER" id="PTHR36529:SF1">
    <property type="entry name" value="GLYCOSYLTRANSFERASE"/>
    <property type="match status" value="1"/>
</dbReference>
<evidence type="ECO:0000313" key="1">
    <source>
        <dbReference type="EMBL" id="MDT0635179.1"/>
    </source>
</evidence>
<proteinExistence type="predicted"/>
<gene>
    <name evidence="1" type="ORF">RM532_09445</name>
</gene>
<organism evidence="1 2">
    <name type="scientific">Spectribacter hydrogenoxidans</name>
    <dbReference type="NCBI Taxonomy" id="3075608"/>
    <lineage>
        <taxon>Bacteria</taxon>
        <taxon>Pseudomonadati</taxon>
        <taxon>Pseudomonadota</taxon>
        <taxon>Gammaproteobacteria</taxon>
        <taxon>Salinisphaerales</taxon>
        <taxon>Salinisphaeraceae</taxon>
        <taxon>Spectribacter</taxon>
    </lineage>
</organism>
<evidence type="ECO:0000313" key="2">
    <source>
        <dbReference type="Proteomes" id="UP001251857"/>
    </source>
</evidence>
<dbReference type="PANTHER" id="PTHR36529">
    <property type="entry name" value="SLL1095 PROTEIN"/>
    <property type="match status" value="1"/>
</dbReference>
<protein>
    <submittedName>
        <fullName evidence="1">TIGR04282 family arsenosugar biosynthesis glycosyltransferase</fullName>
    </submittedName>
</protein>
<dbReference type="Gene3D" id="3.90.550.10">
    <property type="entry name" value="Spore Coat Polysaccharide Biosynthesis Protein SpsA, Chain A"/>
    <property type="match status" value="1"/>
</dbReference>
<dbReference type="NCBIfam" id="TIGR04282">
    <property type="entry name" value="glyco_like_cofC"/>
    <property type="match status" value="1"/>
</dbReference>
<name>A0ABU3C1E4_9GAMM</name>
<dbReference type="InterPro" id="IPR018641">
    <property type="entry name" value="Trfase_1_rSAM/seldom-assoc"/>
</dbReference>
<dbReference type="SUPFAM" id="SSF53448">
    <property type="entry name" value="Nucleotide-diphospho-sugar transferases"/>
    <property type="match status" value="1"/>
</dbReference>
<sequence length="204" mass="22330">MAEILIFARAPIPGACKSRLARGIGTVRAARVYRAMLTRTVAIASCTGASSVHLACAPDTRHPVFHQLRRRFGCRLHRQPPGDLGQRMHRALAGQLREGIGPVLLLGSDCPSLTVADLDDALTALKAGHDAVIGPTEDGGYALVGLHAPAAQLFQGVSWSTSRVIGQSRHRLRRLGWRWRETRPLTDVDHPRDWQRARRAGSFD</sequence>
<keyword evidence="2" id="KW-1185">Reference proteome</keyword>
<comment type="caution">
    <text evidence="1">The sequence shown here is derived from an EMBL/GenBank/DDBJ whole genome shotgun (WGS) entry which is preliminary data.</text>
</comment>
<dbReference type="InterPro" id="IPR029044">
    <property type="entry name" value="Nucleotide-diphossugar_trans"/>
</dbReference>
<dbReference type="RefSeq" id="WP_311653077.1">
    <property type="nucleotide sequence ID" value="NZ_JAVRIB010000008.1"/>
</dbReference>
<dbReference type="EMBL" id="JAVRIB010000008">
    <property type="protein sequence ID" value="MDT0635179.1"/>
    <property type="molecule type" value="Genomic_DNA"/>
</dbReference>
<dbReference type="Pfam" id="PF09837">
    <property type="entry name" value="DUF2064"/>
    <property type="match status" value="1"/>
</dbReference>
<reference evidence="1 2" key="1">
    <citation type="submission" date="2023-09" db="EMBL/GenBank/DDBJ databases">
        <authorList>
            <person name="Rey-Velasco X."/>
        </authorList>
    </citation>
    <scope>NUCLEOTIDE SEQUENCE [LARGE SCALE GENOMIC DNA]</scope>
    <source>
        <strain evidence="1 2">W335</strain>
    </source>
</reference>
<dbReference type="Proteomes" id="UP001251857">
    <property type="component" value="Unassembled WGS sequence"/>
</dbReference>